<feature type="non-terminal residue" evidence="1">
    <location>
        <position position="1"/>
    </location>
</feature>
<dbReference type="EMBL" id="AGNL01036377">
    <property type="protein sequence ID" value="EJK54097.1"/>
    <property type="molecule type" value="Genomic_DNA"/>
</dbReference>
<protein>
    <submittedName>
        <fullName evidence="1">Uncharacterized protein</fullName>
    </submittedName>
</protein>
<gene>
    <name evidence="1" type="ORF">THAOC_26344</name>
</gene>
<evidence type="ECO:0000313" key="1">
    <source>
        <dbReference type="EMBL" id="EJK54097.1"/>
    </source>
</evidence>
<keyword evidence="2" id="KW-1185">Reference proteome</keyword>
<sequence>PKSSVANLGDNDFVSFVDRVQRLDFAGALFTGGSFLEVGADLVGNYSGDISNLHSNASQCWTFHATAVARLHQTGSRLAVRALERLPTPNIRRVMPISFRPPLYLAL</sequence>
<comment type="caution">
    <text evidence="1">The sequence shown here is derived from an EMBL/GenBank/DDBJ whole genome shotgun (WGS) entry which is preliminary data.</text>
</comment>
<name>K0S5D9_THAOC</name>
<organism evidence="1 2">
    <name type="scientific">Thalassiosira oceanica</name>
    <name type="common">Marine diatom</name>
    <dbReference type="NCBI Taxonomy" id="159749"/>
    <lineage>
        <taxon>Eukaryota</taxon>
        <taxon>Sar</taxon>
        <taxon>Stramenopiles</taxon>
        <taxon>Ochrophyta</taxon>
        <taxon>Bacillariophyta</taxon>
        <taxon>Coscinodiscophyceae</taxon>
        <taxon>Thalassiosirophycidae</taxon>
        <taxon>Thalassiosirales</taxon>
        <taxon>Thalassiosiraceae</taxon>
        <taxon>Thalassiosira</taxon>
    </lineage>
</organism>
<proteinExistence type="predicted"/>
<dbReference type="Proteomes" id="UP000266841">
    <property type="component" value="Unassembled WGS sequence"/>
</dbReference>
<reference evidence="1 2" key="1">
    <citation type="journal article" date="2012" name="Genome Biol.">
        <title>Genome and low-iron response of an oceanic diatom adapted to chronic iron limitation.</title>
        <authorList>
            <person name="Lommer M."/>
            <person name="Specht M."/>
            <person name="Roy A.S."/>
            <person name="Kraemer L."/>
            <person name="Andreson R."/>
            <person name="Gutowska M.A."/>
            <person name="Wolf J."/>
            <person name="Bergner S.V."/>
            <person name="Schilhabel M.B."/>
            <person name="Klostermeier U.C."/>
            <person name="Beiko R.G."/>
            <person name="Rosenstiel P."/>
            <person name="Hippler M."/>
            <person name="Laroche J."/>
        </authorList>
    </citation>
    <scope>NUCLEOTIDE SEQUENCE [LARGE SCALE GENOMIC DNA]</scope>
    <source>
        <strain evidence="1 2">CCMP1005</strain>
    </source>
</reference>
<accession>K0S5D9</accession>
<dbReference type="AlphaFoldDB" id="K0S5D9"/>
<evidence type="ECO:0000313" key="2">
    <source>
        <dbReference type="Proteomes" id="UP000266841"/>
    </source>
</evidence>